<keyword evidence="2" id="KW-0813">Transport</keyword>
<keyword evidence="3 8" id="KW-0812">Transmembrane</keyword>
<evidence type="ECO:0000256" key="8">
    <source>
        <dbReference type="SAM" id="Phobius"/>
    </source>
</evidence>
<keyword evidence="4 8" id="KW-1133">Transmembrane helix</keyword>
<proteinExistence type="predicted"/>
<dbReference type="GO" id="GO:0034220">
    <property type="term" value="P:monoatomic ion transmembrane transport"/>
    <property type="evidence" value="ECO:0007669"/>
    <property type="project" value="UniProtKB-KW"/>
</dbReference>
<dbReference type="Pfam" id="PF07885">
    <property type="entry name" value="Ion_trans_2"/>
    <property type="match status" value="1"/>
</dbReference>
<dbReference type="PRINTS" id="PR00169">
    <property type="entry name" value="KCHANNEL"/>
</dbReference>
<feature type="transmembrane region" description="Helical" evidence="8">
    <location>
        <begin position="12"/>
        <end position="31"/>
    </location>
</feature>
<comment type="caution">
    <text evidence="10">The sequence shown here is derived from an EMBL/GenBank/DDBJ whole genome shotgun (WGS) entry which is preliminary data.</text>
</comment>
<comment type="subcellular location">
    <subcellularLocation>
        <location evidence="1">Membrane</location>
        <topology evidence="1">Multi-pass membrane protein</topology>
    </subcellularLocation>
</comment>
<dbReference type="RefSeq" id="WP_273841336.1">
    <property type="nucleotide sequence ID" value="NZ_JAQQWT010000003.1"/>
</dbReference>
<keyword evidence="7 10" id="KW-0407">Ion channel</keyword>
<keyword evidence="6 8" id="KW-0472">Membrane</keyword>
<feature type="transmembrane region" description="Helical" evidence="8">
    <location>
        <begin position="69"/>
        <end position="94"/>
    </location>
</feature>
<dbReference type="SUPFAM" id="SSF81324">
    <property type="entry name" value="Voltage-gated potassium channels"/>
    <property type="match status" value="1"/>
</dbReference>
<name>A0ABV6NB10_9BACI</name>
<dbReference type="EMBL" id="JBHLTR010000004">
    <property type="protein sequence ID" value="MFC0557957.1"/>
    <property type="molecule type" value="Genomic_DNA"/>
</dbReference>
<evidence type="ECO:0000256" key="7">
    <source>
        <dbReference type="ARBA" id="ARBA00023303"/>
    </source>
</evidence>
<dbReference type="Gene3D" id="1.10.287.70">
    <property type="match status" value="1"/>
</dbReference>
<evidence type="ECO:0000256" key="3">
    <source>
        <dbReference type="ARBA" id="ARBA00022692"/>
    </source>
</evidence>
<keyword evidence="11" id="KW-1185">Reference proteome</keyword>
<sequence>MKPIFDIVRTNGLHKVITCTVILIFMSAIPIRSLEPSMETYADALWWSMVTATTVGYGDISPETGIGRLIALILMVFGIGLLGMITGSIATYFLSGEKQDNPTIDFIKNELSRYDNLSEEEMERLIMLMKQLSKEKKKVVE</sequence>
<keyword evidence="5" id="KW-0406">Ion transport</keyword>
<dbReference type="InterPro" id="IPR028325">
    <property type="entry name" value="VG_K_chnl"/>
</dbReference>
<dbReference type="InterPro" id="IPR013099">
    <property type="entry name" value="K_chnl_dom"/>
</dbReference>
<evidence type="ECO:0000256" key="4">
    <source>
        <dbReference type="ARBA" id="ARBA00022989"/>
    </source>
</evidence>
<dbReference type="PANTHER" id="PTHR11537">
    <property type="entry name" value="VOLTAGE-GATED POTASSIUM CHANNEL"/>
    <property type="match status" value="1"/>
</dbReference>
<evidence type="ECO:0000256" key="2">
    <source>
        <dbReference type="ARBA" id="ARBA00022448"/>
    </source>
</evidence>
<evidence type="ECO:0000256" key="6">
    <source>
        <dbReference type="ARBA" id="ARBA00023136"/>
    </source>
</evidence>
<accession>A0ABV6NB10</accession>
<organism evidence="10 11">
    <name type="scientific">Halalkalibacter alkalisediminis</name>
    <dbReference type="NCBI Taxonomy" id="935616"/>
    <lineage>
        <taxon>Bacteria</taxon>
        <taxon>Bacillati</taxon>
        <taxon>Bacillota</taxon>
        <taxon>Bacilli</taxon>
        <taxon>Bacillales</taxon>
        <taxon>Bacillaceae</taxon>
        <taxon>Halalkalibacter</taxon>
    </lineage>
</organism>
<protein>
    <submittedName>
        <fullName evidence="10">Potassium channel family protein</fullName>
    </submittedName>
</protein>
<evidence type="ECO:0000313" key="11">
    <source>
        <dbReference type="Proteomes" id="UP001589833"/>
    </source>
</evidence>
<feature type="domain" description="Potassium channel" evidence="9">
    <location>
        <begin position="21"/>
        <end position="93"/>
    </location>
</feature>
<reference evidence="10 11" key="1">
    <citation type="submission" date="2024-09" db="EMBL/GenBank/DDBJ databases">
        <authorList>
            <person name="Sun Q."/>
            <person name="Mori K."/>
        </authorList>
    </citation>
    <scope>NUCLEOTIDE SEQUENCE [LARGE SCALE GENOMIC DNA]</scope>
    <source>
        <strain evidence="10 11">NCAIM B.02301</strain>
    </source>
</reference>
<dbReference type="PANTHER" id="PTHR11537:SF254">
    <property type="entry name" value="POTASSIUM VOLTAGE-GATED CHANNEL PROTEIN SHAB"/>
    <property type="match status" value="1"/>
</dbReference>
<evidence type="ECO:0000259" key="9">
    <source>
        <dbReference type="Pfam" id="PF07885"/>
    </source>
</evidence>
<evidence type="ECO:0000313" key="10">
    <source>
        <dbReference type="EMBL" id="MFC0557957.1"/>
    </source>
</evidence>
<evidence type="ECO:0000256" key="5">
    <source>
        <dbReference type="ARBA" id="ARBA00023065"/>
    </source>
</evidence>
<gene>
    <name evidence="10" type="ORF">ACFFH4_02670</name>
</gene>
<dbReference type="Proteomes" id="UP001589833">
    <property type="component" value="Unassembled WGS sequence"/>
</dbReference>
<evidence type="ECO:0000256" key="1">
    <source>
        <dbReference type="ARBA" id="ARBA00004141"/>
    </source>
</evidence>